<accession>A0A9P7GF48</accession>
<organism evidence="2 3">
    <name type="scientific">Asterophora parasitica</name>
    <dbReference type="NCBI Taxonomy" id="117018"/>
    <lineage>
        <taxon>Eukaryota</taxon>
        <taxon>Fungi</taxon>
        <taxon>Dikarya</taxon>
        <taxon>Basidiomycota</taxon>
        <taxon>Agaricomycotina</taxon>
        <taxon>Agaricomycetes</taxon>
        <taxon>Agaricomycetidae</taxon>
        <taxon>Agaricales</taxon>
        <taxon>Tricholomatineae</taxon>
        <taxon>Lyophyllaceae</taxon>
        <taxon>Asterophora</taxon>
    </lineage>
</organism>
<reference evidence="2" key="1">
    <citation type="submission" date="2020-07" db="EMBL/GenBank/DDBJ databases">
        <authorList>
            <person name="Nieuwenhuis M."/>
            <person name="Van De Peppel L.J.J."/>
        </authorList>
    </citation>
    <scope>NUCLEOTIDE SEQUENCE</scope>
    <source>
        <strain evidence="2">AP01</strain>
        <tissue evidence="2">Mycelium</tissue>
    </source>
</reference>
<protein>
    <submittedName>
        <fullName evidence="2">Uncharacterized protein</fullName>
    </submittedName>
</protein>
<gene>
    <name evidence="2" type="ORF">DXG03_006125</name>
</gene>
<proteinExistence type="predicted"/>
<reference evidence="2" key="2">
    <citation type="submission" date="2021-10" db="EMBL/GenBank/DDBJ databases">
        <title>Phylogenomics reveals ancestral predisposition of the termite-cultivated fungus Termitomyces towards a domesticated lifestyle.</title>
        <authorList>
            <person name="Auxier B."/>
            <person name="Grum-Grzhimaylo A."/>
            <person name="Cardenas M.E."/>
            <person name="Lodge J.D."/>
            <person name="Laessoe T."/>
            <person name="Pedersen O."/>
            <person name="Smith M.E."/>
            <person name="Kuyper T.W."/>
            <person name="Franco-Molano E.A."/>
            <person name="Baroni T.J."/>
            <person name="Aanen D.K."/>
        </authorList>
    </citation>
    <scope>NUCLEOTIDE SEQUENCE</scope>
    <source>
        <strain evidence="2">AP01</strain>
        <tissue evidence="2">Mycelium</tissue>
    </source>
</reference>
<evidence type="ECO:0000256" key="1">
    <source>
        <dbReference type="SAM" id="MobiDB-lite"/>
    </source>
</evidence>
<dbReference type="AlphaFoldDB" id="A0A9P7GF48"/>
<name>A0A9P7GF48_9AGAR</name>
<evidence type="ECO:0000313" key="3">
    <source>
        <dbReference type="Proteomes" id="UP000775547"/>
    </source>
</evidence>
<evidence type="ECO:0000313" key="2">
    <source>
        <dbReference type="EMBL" id="KAG5648170.1"/>
    </source>
</evidence>
<dbReference type="EMBL" id="JABCKV010000004">
    <property type="protein sequence ID" value="KAG5648170.1"/>
    <property type="molecule type" value="Genomic_DNA"/>
</dbReference>
<sequence>MHGPRVCAKRRYPRERQIQVRGPFLISQPRGAFLRASVRHRPASDAGRSVSPDSDEGALSASESSNKGKGKGKATGKRAGTFLALQFTVQGSVETPGFVDGLILGGFFDFYVIPRLIPWRSFSGDAGVVGVLAQSPSRESPCRK</sequence>
<feature type="region of interest" description="Disordered" evidence="1">
    <location>
        <begin position="37"/>
        <end position="75"/>
    </location>
</feature>
<dbReference type="Proteomes" id="UP000775547">
    <property type="component" value="Unassembled WGS sequence"/>
</dbReference>
<comment type="caution">
    <text evidence="2">The sequence shown here is derived from an EMBL/GenBank/DDBJ whole genome shotgun (WGS) entry which is preliminary data.</text>
</comment>
<keyword evidence="3" id="KW-1185">Reference proteome</keyword>